<protein>
    <recommendedName>
        <fullName evidence="4">Secreted protein</fullName>
    </recommendedName>
</protein>
<evidence type="ECO:0000313" key="3">
    <source>
        <dbReference type="Proteomes" id="UP000184440"/>
    </source>
</evidence>
<organism evidence="2 3">
    <name type="scientific">Cryptosporangium aurantiacum</name>
    <dbReference type="NCBI Taxonomy" id="134849"/>
    <lineage>
        <taxon>Bacteria</taxon>
        <taxon>Bacillati</taxon>
        <taxon>Actinomycetota</taxon>
        <taxon>Actinomycetes</taxon>
        <taxon>Cryptosporangiales</taxon>
        <taxon>Cryptosporangiaceae</taxon>
        <taxon>Cryptosporangium</taxon>
    </lineage>
</organism>
<keyword evidence="3" id="KW-1185">Reference proteome</keyword>
<reference evidence="2 3" key="1">
    <citation type="submission" date="2016-11" db="EMBL/GenBank/DDBJ databases">
        <authorList>
            <person name="Jaros S."/>
            <person name="Januszkiewicz K."/>
            <person name="Wedrychowicz H."/>
        </authorList>
    </citation>
    <scope>NUCLEOTIDE SEQUENCE [LARGE SCALE GENOMIC DNA]</scope>
    <source>
        <strain evidence="2 3">DSM 46144</strain>
    </source>
</reference>
<accession>A0A1M7RLS3</accession>
<evidence type="ECO:0000313" key="2">
    <source>
        <dbReference type="EMBL" id="SHN47066.1"/>
    </source>
</evidence>
<dbReference type="STRING" id="134849.SAMN05443668_12022"/>
<feature type="region of interest" description="Disordered" evidence="1">
    <location>
        <begin position="47"/>
        <end position="96"/>
    </location>
</feature>
<evidence type="ECO:0008006" key="4">
    <source>
        <dbReference type="Google" id="ProtNLM"/>
    </source>
</evidence>
<evidence type="ECO:0000256" key="1">
    <source>
        <dbReference type="SAM" id="MobiDB-lite"/>
    </source>
</evidence>
<dbReference type="EMBL" id="FRCS01000020">
    <property type="protein sequence ID" value="SHN47066.1"/>
    <property type="molecule type" value="Genomic_DNA"/>
</dbReference>
<proteinExistence type="predicted"/>
<gene>
    <name evidence="2" type="ORF">SAMN05443668_12022</name>
</gene>
<feature type="compositionally biased region" description="Basic and acidic residues" evidence="1">
    <location>
        <begin position="47"/>
        <end position="61"/>
    </location>
</feature>
<sequence length="96" mass="10615">MIACYATVIGVLLILAARVRRRGISAPILDVFDQIYRPTAHESRFEILAEEERTTPNRTPDDHDDSDDPDRAPVVRVPRGPRDASHPPAARGTASD</sequence>
<dbReference type="Proteomes" id="UP000184440">
    <property type="component" value="Unassembled WGS sequence"/>
</dbReference>
<dbReference type="AlphaFoldDB" id="A0A1M7RLS3"/>
<name>A0A1M7RLS3_9ACTN</name>